<dbReference type="PANTHER" id="PTHR34387:SF2">
    <property type="entry name" value="SLR1258 PROTEIN"/>
    <property type="match status" value="1"/>
</dbReference>
<dbReference type="Gene3D" id="3.30.110.170">
    <property type="entry name" value="Protein of unknown function (DUF541), domain 1"/>
    <property type="match status" value="1"/>
</dbReference>
<accession>A0A379CDR3</accession>
<dbReference type="InterPro" id="IPR052022">
    <property type="entry name" value="26kDa_periplasmic_antigen"/>
</dbReference>
<dbReference type="Pfam" id="PF04402">
    <property type="entry name" value="SIMPL"/>
    <property type="match status" value="1"/>
</dbReference>
<dbReference type="Proteomes" id="UP000255417">
    <property type="component" value="Unassembled WGS sequence"/>
</dbReference>
<dbReference type="RefSeq" id="WP_115316342.1">
    <property type="nucleotide sequence ID" value="NZ_LWIF01000001.1"/>
</dbReference>
<dbReference type="AlphaFoldDB" id="A0A379CDR3"/>
<name>A0A379CDR3_9PAST</name>
<dbReference type="Gene3D" id="3.30.70.2970">
    <property type="entry name" value="Protein of unknown function (DUF541), domain 2"/>
    <property type="match status" value="1"/>
</dbReference>
<dbReference type="InterPro" id="IPR007497">
    <property type="entry name" value="SIMPL/DUF541"/>
</dbReference>
<evidence type="ECO:0000313" key="2">
    <source>
        <dbReference type="EMBL" id="SUB59896.1"/>
    </source>
</evidence>
<dbReference type="OrthoDB" id="7062395at2"/>
<reference evidence="2 3" key="1">
    <citation type="submission" date="2018-06" db="EMBL/GenBank/DDBJ databases">
        <authorList>
            <consortium name="Pathogen Informatics"/>
            <person name="Doyle S."/>
        </authorList>
    </citation>
    <scope>NUCLEOTIDE SEQUENCE [LARGE SCALE GENOMIC DNA]</scope>
    <source>
        <strain evidence="2 3">NCTC12872</strain>
    </source>
</reference>
<feature type="chain" id="PRO_5016937168" evidence="1">
    <location>
        <begin position="22"/>
        <end position="238"/>
    </location>
</feature>
<gene>
    <name evidence="2" type="ORF">NCTC12872_01955</name>
</gene>
<feature type="signal peptide" evidence="1">
    <location>
        <begin position="1"/>
        <end position="21"/>
    </location>
</feature>
<evidence type="ECO:0000256" key="1">
    <source>
        <dbReference type="SAM" id="SignalP"/>
    </source>
</evidence>
<dbReference type="PANTHER" id="PTHR34387">
    <property type="entry name" value="SLR1258 PROTEIN"/>
    <property type="match status" value="1"/>
</dbReference>
<keyword evidence="1" id="KW-0732">Signal</keyword>
<proteinExistence type="predicted"/>
<protein>
    <submittedName>
        <fullName evidence="2">Predicted periplasmic/secreted protein</fullName>
    </submittedName>
</protein>
<keyword evidence="3" id="KW-1185">Reference proteome</keyword>
<sequence length="238" mass="27246">MKLQKYLLILPLMATAVSTFAQETITNNDDYKSTFHFATEVRRTIDKDLMLASVYSRKTGESLTELREFVSKNLNKVLELAKQYPTIEVEATGIQNYPHYEKEKVKGWEAQGNIEFKSKDFKSMEKLLASLGENIALNSVYFTVSPEKWAMLEDELTTEMIQKLQHKAEVIKLALNAKEYILDDVKLGNFNDRSYYRPYMAQMTYGATKAPLQEEIKIPLEAGKETIVSQVSGTAKFK</sequence>
<dbReference type="EMBL" id="UGTA01000001">
    <property type="protein sequence ID" value="SUB59896.1"/>
    <property type="molecule type" value="Genomic_DNA"/>
</dbReference>
<dbReference type="GO" id="GO:0006974">
    <property type="term" value="P:DNA damage response"/>
    <property type="evidence" value="ECO:0007669"/>
    <property type="project" value="TreeGrafter"/>
</dbReference>
<organism evidence="2 3">
    <name type="scientific">Phocoenobacter uteri</name>
    <dbReference type="NCBI Taxonomy" id="146806"/>
    <lineage>
        <taxon>Bacteria</taxon>
        <taxon>Pseudomonadati</taxon>
        <taxon>Pseudomonadota</taxon>
        <taxon>Gammaproteobacteria</taxon>
        <taxon>Pasteurellales</taxon>
        <taxon>Pasteurellaceae</taxon>
        <taxon>Phocoenobacter</taxon>
    </lineage>
</organism>
<evidence type="ECO:0000313" key="3">
    <source>
        <dbReference type="Proteomes" id="UP000255417"/>
    </source>
</evidence>